<dbReference type="AlphaFoldDB" id="A0A944DKX8"/>
<name>A0A944DKX8_PSEFL</name>
<dbReference type="EMBL" id="JAGGOB010000045">
    <property type="protein sequence ID" value="MBT2331081.1"/>
    <property type="molecule type" value="Genomic_DNA"/>
</dbReference>
<reference evidence="1" key="1">
    <citation type="submission" date="2021-03" db="EMBL/GenBank/DDBJ databases">
        <title>Genomic analysis provides insights into the functional capacity of soil bacteria communities inhabiting an altitudinal gradient in the Atacama Desert.</title>
        <authorList>
            <person name="Gonzalez M."/>
            <person name="Maldonado J."/>
            <person name="Maza F."/>
            <person name="Hodar C."/>
            <person name="Cortes M."/>
            <person name="Palma R."/>
            <person name="Andreani C."/>
            <person name="Gaete A."/>
            <person name="Vasquez-Dean J."/>
            <person name="Acuna V."/>
            <person name="Aguado M."/>
            <person name="Mandakovic D."/>
            <person name="Latorre M."/>
            <person name="Orellana A."/>
            <person name="Gutierrez R."/>
            <person name="Montecino M."/>
            <person name="Allende M."/>
            <person name="Maass A."/>
            <person name="Cambiazo V."/>
        </authorList>
    </citation>
    <scope>NUCLEOTIDE SEQUENCE</scope>
    <source>
        <strain evidence="1">ISL-25</strain>
    </source>
</reference>
<comment type="caution">
    <text evidence="1">The sequence shown here is derived from an EMBL/GenBank/DDBJ whole genome shotgun (WGS) entry which is preliminary data.</text>
</comment>
<evidence type="ECO:0000313" key="2">
    <source>
        <dbReference type="Proteomes" id="UP000692896"/>
    </source>
</evidence>
<proteinExistence type="predicted"/>
<organism evidence="1 2">
    <name type="scientific">Pseudomonas fluorescens</name>
    <dbReference type="NCBI Taxonomy" id="294"/>
    <lineage>
        <taxon>Bacteria</taxon>
        <taxon>Pseudomonadati</taxon>
        <taxon>Pseudomonadota</taxon>
        <taxon>Gammaproteobacteria</taxon>
        <taxon>Pseudomonadales</taxon>
        <taxon>Pseudomonadaceae</taxon>
        <taxon>Pseudomonas</taxon>
    </lineage>
</organism>
<evidence type="ECO:0000313" key="1">
    <source>
        <dbReference type="EMBL" id="MBT2331081.1"/>
    </source>
</evidence>
<accession>A0A944DKX8</accession>
<protein>
    <submittedName>
        <fullName evidence="1">Response regulator</fullName>
    </submittedName>
</protein>
<gene>
    <name evidence="1" type="ORF">J7E47_20400</name>
</gene>
<dbReference type="Proteomes" id="UP000692896">
    <property type="component" value="Unassembled WGS sequence"/>
</dbReference>
<sequence>MPNKALRIMIADTQHSHRMRLEHLFNQQGYFRIAPVSALQELLTLVEYGSEPFDLVVVNAGLAKGALDLHDFILDNPQLRHALIYNTPQIGLSSATVARRPGMHLSPVQLPDLASLASLMERIDPQACELTRPWLRPLRQGHAG</sequence>
<dbReference type="RefSeq" id="WP_214914342.1">
    <property type="nucleotide sequence ID" value="NZ_JAGGNX010000010.1"/>
</dbReference>